<reference evidence="6" key="1">
    <citation type="submission" date="2019-10" db="EMBL/GenBank/DDBJ databases">
        <authorList>
            <person name="Soares A.E.R."/>
            <person name="Aleixo A."/>
            <person name="Schneider P."/>
            <person name="Miyaki C.Y."/>
            <person name="Schneider M.P."/>
            <person name="Mello C."/>
            <person name="Vasconcelos A.T.R."/>
        </authorList>
    </citation>
    <scope>NUCLEOTIDE SEQUENCE</scope>
    <source>
        <tissue evidence="6">Muscle</tissue>
    </source>
</reference>
<comment type="subcellular location">
    <subcellularLocation>
        <location evidence="1">Membrane</location>
    </subcellularLocation>
</comment>
<dbReference type="InterPro" id="IPR036179">
    <property type="entry name" value="Ig-like_dom_sf"/>
</dbReference>
<name>A0ABQ9D203_9PASS</name>
<evidence type="ECO:0000256" key="5">
    <source>
        <dbReference type="SAM" id="Phobius"/>
    </source>
</evidence>
<keyword evidence="5" id="KW-1133">Transmembrane helix</keyword>
<dbReference type="PANTHER" id="PTHR12080">
    <property type="entry name" value="SIGNALING LYMPHOCYTIC ACTIVATION MOLECULE"/>
    <property type="match status" value="1"/>
</dbReference>
<keyword evidence="5" id="KW-0812">Transmembrane</keyword>
<evidence type="ECO:0000313" key="7">
    <source>
        <dbReference type="Proteomes" id="UP001145742"/>
    </source>
</evidence>
<keyword evidence="4" id="KW-0325">Glycoprotein</keyword>
<dbReference type="InterPro" id="IPR013783">
    <property type="entry name" value="Ig-like_fold"/>
</dbReference>
<protein>
    <submittedName>
        <fullName evidence="6">T-cell surface antigen CD2</fullName>
    </submittedName>
</protein>
<evidence type="ECO:0000313" key="6">
    <source>
        <dbReference type="EMBL" id="KAJ7413646.1"/>
    </source>
</evidence>
<dbReference type="EMBL" id="WHWB01034131">
    <property type="protein sequence ID" value="KAJ7413646.1"/>
    <property type="molecule type" value="Genomic_DNA"/>
</dbReference>
<evidence type="ECO:0000256" key="2">
    <source>
        <dbReference type="ARBA" id="ARBA00022729"/>
    </source>
</evidence>
<dbReference type="Gene3D" id="2.60.40.10">
    <property type="entry name" value="Immunoglobulins"/>
    <property type="match status" value="2"/>
</dbReference>
<evidence type="ECO:0000256" key="4">
    <source>
        <dbReference type="ARBA" id="ARBA00023180"/>
    </source>
</evidence>
<dbReference type="Proteomes" id="UP001145742">
    <property type="component" value="Unassembled WGS sequence"/>
</dbReference>
<evidence type="ECO:0000256" key="1">
    <source>
        <dbReference type="ARBA" id="ARBA00004370"/>
    </source>
</evidence>
<accession>A0ABQ9D203</accession>
<keyword evidence="2" id="KW-0732">Signal</keyword>
<keyword evidence="3 5" id="KW-0472">Membrane</keyword>
<proteinExistence type="predicted"/>
<evidence type="ECO:0000256" key="3">
    <source>
        <dbReference type="ARBA" id="ARBA00023136"/>
    </source>
</evidence>
<feature type="transmembrane region" description="Helical" evidence="5">
    <location>
        <begin position="192"/>
        <end position="212"/>
    </location>
</feature>
<organism evidence="6 7">
    <name type="scientific">Willisornis vidua</name>
    <name type="common">Xingu scale-backed antbird</name>
    <dbReference type="NCBI Taxonomy" id="1566151"/>
    <lineage>
        <taxon>Eukaryota</taxon>
        <taxon>Metazoa</taxon>
        <taxon>Chordata</taxon>
        <taxon>Craniata</taxon>
        <taxon>Vertebrata</taxon>
        <taxon>Euteleostomi</taxon>
        <taxon>Archelosauria</taxon>
        <taxon>Archosauria</taxon>
        <taxon>Dinosauria</taxon>
        <taxon>Saurischia</taxon>
        <taxon>Theropoda</taxon>
        <taxon>Coelurosauria</taxon>
        <taxon>Aves</taxon>
        <taxon>Neognathae</taxon>
        <taxon>Neoaves</taxon>
        <taxon>Telluraves</taxon>
        <taxon>Australaves</taxon>
        <taxon>Passeriformes</taxon>
        <taxon>Thamnophilidae</taxon>
        <taxon>Willisornis</taxon>
    </lineage>
</organism>
<dbReference type="SUPFAM" id="SSF48726">
    <property type="entry name" value="Immunoglobulin"/>
    <property type="match status" value="2"/>
</dbReference>
<sequence length="386" mass="43536">MANDNLLGSVVNWVYKAVNETAFLSIAAPGHIYEAKWMKDGKRLGMIKNNEVKYYVNKDECRCAILQNGTLQIRQVVKGDTGNYTVTVHEKDGKFKAEEATLFFVQDPVPQPILSGECVNKTAFVKCEVNQKAKDQEFIIELIQPNERKIQNNTTMLELQTRHSGTFKCVVKNQASLKMAEKVIKCSGKLDLRLILIIAGGAGFFVIFGIWLTCCIRRKKTNQCEDDDEERMMQALPPEREKAVREKAVREKAVREKAMNLPRRNAKLNLVLTLSPNNVEPLSPKNIRDPAEEAFPKAVAEQHDMAAAPLDLLVELGREKKLDIFVSEYQMLHTVDLSVNVGNITSGKLDFPDIRKPPNCNSEEPQPMVSTMVATEVQWCQLMTVN</sequence>
<gene>
    <name evidence="6" type="primary">CD2</name>
    <name evidence="6" type="ORF">WISP_89239</name>
</gene>
<dbReference type="InterPro" id="IPR015631">
    <property type="entry name" value="CD2/SLAM_rcpt"/>
</dbReference>
<comment type="caution">
    <text evidence="6">The sequence shown here is derived from an EMBL/GenBank/DDBJ whole genome shotgun (WGS) entry which is preliminary data.</text>
</comment>
<dbReference type="PANTHER" id="PTHR12080:SF54">
    <property type="entry name" value="T-CELL SURFACE ANTIGEN CD2"/>
    <property type="match status" value="1"/>
</dbReference>
<keyword evidence="7" id="KW-1185">Reference proteome</keyword>